<proteinExistence type="predicted"/>
<gene>
    <name evidence="2" type="ORF">JI435_405500</name>
</gene>
<evidence type="ECO:0000313" key="3">
    <source>
        <dbReference type="Proteomes" id="UP000663193"/>
    </source>
</evidence>
<keyword evidence="3" id="KW-1185">Reference proteome</keyword>
<keyword evidence="1" id="KW-1133">Transmembrane helix</keyword>
<dbReference type="VEuPathDB" id="FungiDB:JI435_405500"/>
<keyword evidence="1" id="KW-0812">Transmembrane</keyword>
<dbReference type="EMBL" id="CP069026">
    <property type="protein sequence ID" value="QRC94269.1"/>
    <property type="molecule type" value="Genomic_DNA"/>
</dbReference>
<sequence>YNTTSHQRPMCRYINPLTLKRFRHISFPFYGLWTFAFPGFPSLLVASASFLLHPFDCFISGGPLLSCPDLYPKYPGCFSTSLQYMASPSIFVGRWRSSRGESFHVPRIDERRGAAGWHCGASRYGDTTCRGRRIKK</sequence>
<name>A0A7U2EWG4_PHANO</name>
<dbReference type="AlphaFoldDB" id="A0A7U2EWG4"/>
<reference evidence="3" key="1">
    <citation type="journal article" date="2021" name="BMC Genomics">
        <title>Chromosome-level genome assembly and manually-curated proteome of model necrotroph Parastagonospora nodorum Sn15 reveals a genome-wide trove of candidate effector homologs, and redundancy of virulence-related functions within an accessory chromosome.</title>
        <authorList>
            <person name="Bertazzoni S."/>
            <person name="Jones D.A.B."/>
            <person name="Phan H.T."/>
            <person name="Tan K.-C."/>
            <person name="Hane J.K."/>
        </authorList>
    </citation>
    <scope>NUCLEOTIDE SEQUENCE [LARGE SCALE GENOMIC DNA]</scope>
    <source>
        <strain evidence="3">SN15 / ATCC MYA-4574 / FGSC 10173)</strain>
    </source>
</reference>
<feature type="non-terminal residue" evidence="2">
    <location>
        <position position="1"/>
    </location>
</feature>
<evidence type="ECO:0000256" key="1">
    <source>
        <dbReference type="SAM" id="Phobius"/>
    </source>
</evidence>
<evidence type="ECO:0000313" key="2">
    <source>
        <dbReference type="EMBL" id="QRC94269.1"/>
    </source>
</evidence>
<organism evidence="2 3">
    <name type="scientific">Phaeosphaeria nodorum (strain SN15 / ATCC MYA-4574 / FGSC 10173)</name>
    <name type="common">Glume blotch fungus</name>
    <name type="synonym">Parastagonospora nodorum</name>
    <dbReference type="NCBI Taxonomy" id="321614"/>
    <lineage>
        <taxon>Eukaryota</taxon>
        <taxon>Fungi</taxon>
        <taxon>Dikarya</taxon>
        <taxon>Ascomycota</taxon>
        <taxon>Pezizomycotina</taxon>
        <taxon>Dothideomycetes</taxon>
        <taxon>Pleosporomycetidae</taxon>
        <taxon>Pleosporales</taxon>
        <taxon>Pleosporineae</taxon>
        <taxon>Phaeosphaeriaceae</taxon>
        <taxon>Parastagonospora</taxon>
    </lineage>
</organism>
<keyword evidence="1" id="KW-0472">Membrane</keyword>
<feature type="transmembrane region" description="Helical" evidence="1">
    <location>
        <begin position="29"/>
        <end position="52"/>
    </location>
</feature>
<dbReference type="Proteomes" id="UP000663193">
    <property type="component" value="Chromosome 4"/>
</dbReference>
<accession>A0A7U2EWG4</accession>
<protein>
    <submittedName>
        <fullName evidence="2">Uncharacterized protein</fullName>
    </submittedName>
</protein>